<dbReference type="InterPro" id="IPR050767">
    <property type="entry name" value="Sel1_AlgK"/>
</dbReference>
<feature type="chain" id="PRO_5002231770" description="Sel1 repeat family protein" evidence="2">
    <location>
        <begin position="27"/>
        <end position="187"/>
    </location>
</feature>
<dbReference type="SMART" id="SM00671">
    <property type="entry name" value="SEL1"/>
    <property type="match status" value="3"/>
</dbReference>
<dbReference type="Proteomes" id="UP000032068">
    <property type="component" value="Unassembled WGS sequence"/>
</dbReference>
<sequence>MIRRSHLTTPLLLACGILLIAGCASREEDAATAPPHQDPATVVTPEQQAGDDDFQRLNSLAQRGDLDSQFKLGSFYFVGKPQKDLKQAEYWWKQAADRGHAEAAVSLAYLYTGRDNPEFGNPQAMLKYLNQSASSGNPMAQHILGNLYMRGIQGVERDPNQARRLFQSACRQNYAASCKALDSKPGA</sequence>
<dbReference type="InterPro" id="IPR011990">
    <property type="entry name" value="TPR-like_helical_dom_sf"/>
</dbReference>
<dbReference type="EMBL" id="JXQW01000060">
    <property type="protein sequence ID" value="KIP97306.1"/>
    <property type="molecule type" value="Genomic_DNA"/>
</dbReference>
<evidence type="ECO:0008006" key="5">
    <source>
        <dbReference type="Google" id="ProtNLM"/>
    </source>
</evidence>
<name>A0A0D0KD95_9PSED</name>
<reference evidence="3 4" key="1">
    <citation type="submission" date="2014-12" db="EMBL/GenBank/DDBJ databases">
        <title>16Stimator: statistical estimation of ribosomal gene copy numbers from draft genome assemblies.</title>
        <authorList>
            <person name="Perisin M.A."/>
            <person name="Vetter M."/>
            <person name="Gilbert J.A."/>
            <person name="Bergelson J."/>
        </authorList>
    </citation>
    <scope>NUCLEOTIDE SEQUENCE [LARGE SCALE GENOMIC DNA]</scope>
    <source>
        <strain evidence="3 4">MEJ086</strain>
    </source>
</reference>
<proteinExistence type="predicted"/>
<evidence type="ECO:0000256" key="1">
    <source>
        <dbReference type="SAM" id="MobiDB-lite"/>
    </source>
</evidence>
<evidence type="ECO:0000313" key="3">
    <source>
        <dbReference type="EMBL" id="KIP97306.1"/>
    </source>
</evidence>
<dbReference type="RefSeq" id="WP_042555384.1">
    <property type="nucleotide sequence ID" value="NZ_JXQW01000060.1"/>
</dbReference>
<dbReference type="Pfam" id="PF08238">
    <property type="entry name" value="Sel1"/>
    <property type="match status" value="3"/>
</dbReference>
<keyword evidence="2" id="KW-0732">Signal</keyword>
<dbReference type="Gene3D" id="1.25.40.10">
    <property type="entry name" value="Tetratricopeptide repeat domain"/>
    <property type="match status" value="1"/>
</dbReference>
<evidence type="ECO:0000256" key="2">
    <source>
        <dbReference type="SAM" id="SignalP"/>
    </source>
</evidence>
<protein>
    <recommendedName>
        <fullName evidence="5">Sel1 repeat family protein</fullName>
    </recommendedName>
</protein>
<dbReference type="AlphaFoldDB" id="A0A0D0KD95"/>
<gene>
    <name evidence="3" type="ORF">RU08_18810</name>
</gene>
<dbReference type="PANTHER" id="PTHR11102">
    <property type="entry name" value="SEL-1-LIKE PROTEIN"/>
    <property type="match status" value="1"/>
</dbReference>
<dbReference type="SUPFAM" id="SSF81901">
    <property type="entry name" value="HCP-like"/>
    <property type="match status" value="1"/>
</dbReference>
<organism evidence="3 4">
    <name type="scientific">Pseudomonas fulva</name>
    <dbReference type="NCBI Taxonomy" id="47880"/>
    <lineage>
        <taxon>Bacteria</taxon>
        <taxon>Pseudomonadati</taxon>
        <taxon>Pseudomonadota</taxon>
        <taxon>Gammaproteobacteria</taxon>
        <taxon>Pseudomonadales</taxon>
        <taxon>Pseudomonadaceae</taxon>
        <taxon>Pseudomonas</taxon>
    </lineage>
</organism>
<evidence type="ECO:0000313" key="4">
    <source>
        <dbReference type="Proteomes" id="UP000032068"/>
    </source>
</evidence>
<comment type="caution">
    <text evidence="3">The sequence shown here is derived from an EMBL/GenBank/DDBJ whole genome shotgun (WGS) entry which is preliminary data.</text>
</comment>
<accession>A0A0D0KD95</accession>
<feature type="signal peptide" evidence="2">
    <location>
        <begin position="1"/>
        <end position="26"/>
    </location>
</feature>
<feature type="region of interest" description="Disordered" evidence="1">
    <location>
        <begin position="30"/>
        <end position="49"/>
    </location>
</feature>
<dbReference type="InterPro" id="IPR006597">
    <property type="entry name" value="Sel1-like"/>
</dbReference>
<dbReference type="PANTHER" id="PTHR11102:SF160">
    <property type="entry name" value="ERAD-ASSOCIATED E3 UBIQUITIN-PROTEIN LIGASE COMPONENT HRD3"/>
    <property type="match status" value="1"/>
</dbReference>
<dbReference type="OrthoDB" id="8561742at2"/>
<dbReference type="PROSITE" id="PS51257">
    <property type="entry name" value="PROKAR_LIPOPROTEIN"/>
    <property type="match status" value="1"/>
</dbReference>